<dbReference type="EMBL" id="RPFW01000005">
    <property type="protein sequence ID" value="TVZ02212.1"/>
    <property type="molecule type" value="Genomic_DNA"/>
</dbReference>
<dbReference type="SUPFAM" id="SSF51905">
    <property type="entry name" value="FAD/NAD(P)-binding domain"/>
    <property type="match status" value="2"/>
</dbReference>
<evidence type="ECO:0000256" key="3">
    <source>
        <dbReference type="ARBA" id="ARBA00022827"/>
    </source>
</evidence>
<comment type="caution">
    <text evidence="5">The sequence shown here is derived from an EMBL/GenBank/DDBJ whole genome shotgun (WGS) entry which is preliminary data.</text>
</comment>
<accession>A0A6P2BT19</accession>
<organism evidence="5 6">
    <name type="scientific">Trebonia kvetii</name>
    <dbReference type="NCBI Taxonomy" id="2480626"/>
    <lineage>
        <taxon>Bacteria</taxon>
        <taxon>Bacillati</taxon>
        <taxon>Actinomycetota</taxon>
        <taxon>Actinomycetes</taxon>
        <taxon>Streptosporangiales</taxon>
        <taxon>Treboniaceae</taxon>
        <taxon>Trebonia</taxon>
    </lineage>
</organism>
<dbReference type="PRINTS" id="PR00411">
    <property type="entry name" value="PNDRDTASEI"/>
</dbReference>
<dbReference type="PANTHER" id="PTHR42877:SF4">
    <property type="entry name" value="FAD_NAD(P)-BINDING DOMAIN-CONTAINING PROTEIN-RELATED"/>
    <property type="match status" value="1"/>
</dbReference>
<keyword evidence="4" id="KW-0560">Oxidoreductase</keyword>
<dbReference type="RefSeq" id="WP_145857005.1">
    <property type="nucleotide sequence ID" value="NZ_RPFW01000005.1"/>
</dbReference>
<dbReference type="OrthoDB" id="5168853at2"/>
<dbReference type="InterPro" id="IPR036188">
    <property type="entry name" value="FAD/NAD-bd_sf"/>
</dbReference>
<dbReference type="AlphaFoldDB" id="A0A6P2BT19"/>
<keyword evidence="3" id="KW-0274">FAD</keyword>
<dbReference type="InterPro" id="IPR020946">
    <property type="entry name" value="Flavin_mOase-like"/>
</dbReference>
<dbReference type="InterPro" id="IPR051209">
    <property type="entry name" value="FAD-bind_Monooxygenase_sf"/>
</dbReference>
<keyword evidence="2" id="KW-0285">Flavoprotein</keyword>
<evidence type="ECO:0000256" key="1">
    <source>
        <dbReference type="ARBA" id="ARBA00010139"/>
    </source>
</evidence>
<evidence type="ECO:0000256" key="4">
    <source>
        <dbReference type="ARBA" id="ARBA00023002"/>
    </source>
</evidence>
<comment type="similarity">
    <text evidence="1">Belongs to the FAD-binding monooxygenase family.</text>
</comment>
<dbReference type="GO" id="GO:0050661">
    <property type="term" value="F:NADP binding"/>
    <property type="evidence" value="ECO:0007669"/>
    <property type="project" value="InterPro"/>
</dbReference>
<dbReference type="GO" id="GO:0050660">
    <property type="term" value="F:flavin adenine dinucleotide binding"/>
    <property type="evidence" value="ECO:0007669"/>
    <property type="project" value="InterPro"/>
</dbReference>
<keyword evidence="5" id="KW-0503">Monooxygenase</keyword>
<evidence type="ECO:0000313" key="5">
    <source>
        <dbReference type="EMBL" id="TVZ02212.1"/>
    </source>
</evidence>
<protein>
    <submittedName>
        <fullName evidence="5">Monooxygenase</fullName>
    </submittedName>
</protein>
<evidence type="ECO:0000313" key="6">
    <source>
        <dbReference type="Proteomes" id="UP000460272"/>
    </source>
</evidence>
<dbReference type="PRINTS" id="PR00368">
    <property type="entry name" value="FADPNR"/>
</dbReference>
<dbReference type="Pfam" id="PF00743">
    <property type="entry name" value="FMO-like"/>
    <property type="match status" value="1"/>
</dbReference>
<dbReference type="Proteomes" id="UP000460272">
    <property type="component" value="Unassembled WGS sequence"/>
</dbReference>
<reference evidence="5 6" key="1">
    <citation type="submission" date="2018-11" db="EMBL/GenBank/DDBJ databases">
        <title>Trebonia kvetii gen.nov., sp.nov., a novel acidophilic actinobacterium, and proposal of the new actinobacterial family Treboniaceae fam. nov.</title>
        <authorList>
            <person name="Rapoport D."/>
            <person name="Sagova-Mareckova M."/>
            <person name="Sedlacek I."/>
            <person name="Provaznik J."/>
            <person name="Kralova S."/>
            <person name="Pavlinic D."/>
            <person name="Benes V."/>
            <person name="Kopecky J."/>
        </authorList>
    </citation>
    <scope>NUCLEOTIDE SEQUENCE [LARGE SCALE GENOMIC DNA]</scope>
    <source>
        <strain evidence="5 6">15Tr583</strain>
    </source>
</reference>
<evidence type="ECO:0000256" key="2">
    <source>
        <dbReference type="ARBA" id="ARBA00022630"/>
    </source>
</evidence>
<dbReference type="GO" id="GO:0004499">
    <property type="term" value="F:N,N-dimethylaniline monooxygenase activity"/>
    <property type="evidence" value="ECO:0007669"/>
    <property type="project" value="InterPro"/>
</dbReference>
<name>A0A6P2BT19_9ACTN</name>
<dbReference type="Gene3D" id="3.50.50.60">
    <property type="entry name" value="FAD/NAD(P)-binding domain"/>
    <property type="match status" value="2"/>
</dbReference>
<proteinExistence type="inferred from homology"/>
<gene>
    <name evidence="5" type="ORF">EAS64_25640</name>
</gene>
<keyword evidence="6" id="KW-1185">Reference proteome</keyword>
<dbReference type="PANTHER" id="PTHR42877">
    <property type="entry name" value="L-ORNITHINE N(5)-MONOOXYGENASE-RELATED"/>
    <property type="match status" value="1"/>
</dbReference>
<sequence>MTRDSEATTASQPADAGAVRAAAIMAADPALLLACLAAWKSDPALINRYAPAFRPLPARGPRAVHETDQETARAVRQSVLDELGRGAQAAGSAVLDDPAFRRMAEFAVGEPVGDEFVPLLREQAGFEKDRRHIKPTRRPAEDFEVIVIGAGMVGINAGVKLAEAGFRYTIFEERENLGGTWWINTYPGAAVDTPSHYYSFSFELNPDWQRYYPAGPEYLAYLRRVADKYQVTERIRFSTRVIACAWDAGTGKWNVTTERDGQRATHVATALITATGFLNRPAKPDLPGRESFGGVIVHSAEWDHAVELAGKRVVMLGTGCTAVQIATDIADLVGTLTVVQRQPHWIAPAKTLEGVPAETRWLLANVPYYHQWFRLRTYWFASDNNYDTPRIDWEWFATHVSASPANDKVMQVCLKYLDEMFGDRPDLKAKLTPDFPPYAKRIIKDPGYYAVLRRPDVALHTGVIDRLEPGTVILSDGTRVPCDVLILATGFTLDFLSTIDIRGRGGVRLGDAWRDPRAYLGVCTPGFPNLFTTAGPNTAPNHGGGHNLTGEEQVHFITECLQLMVERDLAAIEVTSEATSAYNKLVDQELDKTVWQHGKSAHGYYRNAVGRAVVACPWRMVDYWTRLRAPATGDFILTPAGAGR</sequence>